<gene>
    <name evidence="4" type="ordered locus">Lebu_0336</name>
</gene>
<evidence type="ECO:0000313" key="5">
    <source>
        <dbReference type="Proteomes" id="UP000001910"/>
    </source>
</evidence>
<dbReference type="SMART" id="SM01103">
    <property type="entry name" value="CRS1_YhbY"/>
    <property type="match status" value="1"/>
</dbReference>
<reference evidence="4 5" key="1">
    <citation type="journal article" date="2009" name="Stand. Genomic Sci.">
        <title>Complete genome sequence of Leptotrichia buccalis type strain (C-1013-b).</title>
        <authorList>
            <person name="Ivanova N."/>
            <person name="Gronow S."/>
            <person name="Lapidus A."/>
            <person name="Copeland A."/>
            <person name="Glavina Del Rio T."/>
            <person name="Nolan M."/>
            <person name="Lucas S."/>
            <person name="Chen F."/>
            <person name="Tice H."/>
            <person name="Cheng J.F."/>
            <person name="Saunders E."/>
            <person name="Bruce D."/>
            <person name="Goodwin L."/>
            <person name="Brettin T."/>
            <person name="Detter J.C."/>
            <person name="Han C."/>
            <person name="Pitluck S."/>
            <person name="Mikhailova N."/>
            <person name="Pati A."/>
            <person name="Mavrommatis K."/>
            <person name="Chen A."/>
            <person name="Palaniappan K."/>
            <person name="Land M."/>
            <person name="Hauser L."/>
            <person name="Chang Y.J."/>
            <person name="Jeffries C.D."/>
            <person name="Chain P."/>
            <person name="Rohde C."/>
            <person name="Goker M."/>
            <person name="Bristow J."/>
            <person name="Eisen J.A."/>
            <person name="Markowitz V."/>
            <person name="Hugenholtz P."/>
            <person name="Kyrpides N.C."/>
            <person name="Klenk H.P."/>
        </authorList>
    </citation>
    <scope>NUCLEOTIDE SEQUENCE [LARGE SCALE GENOMIC DNA]</scope>
    <source>
        <strain evidence="5">ATCC 14201 / DSM 1135 / JCM 12969 / NCTC 10249 / C-1013-b</strain>
    </source>
</reference>
<dbReference type="eggNOG" id="COG1534">
    <property type="taxonomic scope" value="Bacteria"/>
</dbReference>
<dbReference type="GO" id="GO:0003723">
    <property type="term" value="F:RNA binding"/>
    <property type="evidence" value="ECO:0007669"/>
    <property type="project" value="UniProtKB-UniRule"/>
</dbReference>
<dbReference type="Pfam" id="PF01985">
    <property type="entry name" value="CRS1_YhbY"/>
    <property type="match status" value="1"/>
</dbReference>
<accession>C7NE59</accession>
<dbReference type="EMBL" id="CP001685">
    <property type="protein sequence ID" value="ACV38254.1"/>
    <property type="molecule type" value="Genomic_DNA"/>
</dbReference>
<name>C7NE59_LEPBD</name>
<keyword evidence="1 2" id="KW-0694">RNA-binding</keyword>
<dbReference type="InterPro" id="IPR051925">
    <property type="entry name" value="RNA-binding_domain"/>
</dbReference>
<sequence length="112" mass="13037">MIQLSSKERAFLRKLAHNLEPIVRIGKDGIDENVLKSIAEVVKKRELIKVKILQNSSVEIDREMADEIARDTKSVFVDRIGKILIFFKPKTTKDAKITPEFNEFRKSRKNKR</sequence>
<dbReference type="Gene3D" id="3.30.110.60">
    <property type="entry name" value="YhbY-like"/>
    <property type="match status" value="1"/>
</dbReference>
<dbReference type="NCBIfam" id="TIGR00253">
    <property type="entry name" value="RNA_bind_YhbY"/>
    <property type="match status" value="1"/>
</dbReference>
<dbReference type="InterPro" id="IPR001890">
    <property type="entry name" value="RNA-binding_CRM"/>
</dbReference>
<evidence type="ECO:0000256" key="1">
    <source>
        <dbReference type="ARBA" id="ARBA00022884"/>
    </source>
</evidence>
<evidence type="ECO:0000259" key="3">
    <source>
        <dbReference type="PROSITE" id="PS51295"/>
    </source>
</evidence>
<protein>
    <recommendedName>
        <fullName evidence="3">CRM domain-containing protein</fullName>
    </recommendedName>
</protein>
<dbReference type="SUPFAM" id="SSF75471">
    <property type="entry name" value="YhbY-like"/>
    <property type="match status" value="1"/>
</dbReference>
<dbReference type="PROSITE" id="PS51295">
    <property type="entry name" value="CRM"/>
    <property type="match status" value="1"/>
</dbReference>
<proteinExistence type="predicted"/>
<organism evidence="4 5">
    <name type="scientific">Leptotrichia buccalis (strain ATCC 14201 / DSM 1135 / JCM 12969 / NCTC 10249 / C-1013-b)</name>
    <dbReference type="NCBI Taxonomy" id="523794"/>
    <lineage>
        <taxon>Bacteria</taxon>
        <taxon>Fusobacteriati</taxon>
        <taxon>Fusobacteriota</taxon>
        <taxon>Fusobacteriia</taxon>
        <taxon>Fusobacteriales</taxon>
        <taxon>Leptotrichiaceae</taxon>
        <taxon>Leptotrichia</taxon>
    </lineage>
</organism>
<dbReference type="STRING" id="523794.Lebu_0336"/>
<dbReference type="InterPro" id="IPR035920">
    <property type="entry name" value="YhbY-like_sf"/>
</dbReference>
<dbReference type="RefSeq" id="WP_012806440.1">
    <property type="nucleotide sequence ID" value="NC_013192.1"/>
</dbReference>
<dbReference type="KEGG" id="lba:Lebu_0336"/>
<dbReference type="OrthoDB" id="9797519at2"/>
<dbReference type="PANTHER" id="PTHR40065:SF3">
    <property type="entry name" value="RNA-BINDING PROTEIN YHBY"/>
    <property type="match status" value="1"/>
</dbReference>
<dbReference type="PANTHER" id="PTHR40065">
    <property type="entry name" value="RNA-BINDING PROTEIN YHBY"/>
    <property type="match status" value="1"/>
</dbReference>
<dbReference type="Proteomes" id="UP000001910">
    <property type="component" value="Chromosome"/>
</dbReference>
<dbReference type="HOGENOM" id="CLU_095994_1_0_0"/>
<dbReference type="InterPro" id="IPR017924">
    <property type="entry name" value="RNA-binding_YhbY"/>
</dbReference>
<keyword evidence="5" id="KW-1185">Reference proteome</keyword>
<dbReference type="AlphaFoldDB" id="C7NE59"/>
<evidence type="ECO:0000256" key="2">
    <source>
        <dbReference type="PROSITE-ProRule" id="PRU00626"/>
    </source>
</evidence>
<evidence type="ECO:0000313" key="4">
    <source>
        <dbReference type="EMBL" id="ACV38254.1"/>
    </source>
</evidence>
<feature type="domain" description="CRM" evidence="3">
    <location>
        <begin position="2"/>
        <end position="99"/>
    </location>
</feature>